<dbReference type="AlphaFoldDB" id="A0A166D0E1"/>
<keyword evidence="2" id="KW-1185">Reference proteome</keyword>
<organism evidence="1 2">
    <name type="scientific">Methanobrevibacter filiformis</name>
    <dbReference type="NCBI Taxonomy" id="55758"/>
    <lineage>
        <taxon>Archaea</taxon>
        <taxon>Methanobacteriati</taxon>
        <taxon>Methanobacteriota</taxon>
        <taxon>Methanomada group</taxon>
        <taxon>Methanobacteria</taxon>
        <taxon>Methanobacteriales</taxon>
        <taxon>Methanobacteriaceae</taxon>
        <taxon>Methanobrevibacter</taxon>
    </lineage>
</organism>
<evidence type="ECO:0000313" key="2">
    <source>
        <dbReference type="Proteomes" id="UP000077066"/>
    </source>
</evidence>
<proteinExistence type="predicted"/>
<dbReference type="EMBL" id="LWMT01000112">
    <property type="protein sequence ID" value="KZX15070.1"/>
    <property type="molecule type" value="Genomic_DNA"/>
</dbReference>
<evidence type="ECO:0000313" key="1">
    <source>
        <dbReference type="EMBL" id="KZX15070.1"/>
    </source>
</evidence>
<reference evidence="1 2" key="1">
    <citation type="submission" date="2016-04" db="EMBL/GenBank/DDBJ databases">
        <title>Genome sequence of Methanobrevibacter filiformis DSM 11501.</title>
        <authorList>
            <person name="Poehlein A."/>
            <person name="Seedorf H."/>
            <person name="Daniel R."/>
        </authorList>
    </citation>
    <scope>NUCLEOTIDE SEQUENCE [LARGE SCALE GENOMIC DNA]</scope>
    <source>
        <strain evidence="1 2">DSM 11501</strain>
    </source>
</reference>
<comment type="caution">
    <text evidence="1">The sequence shown here is derived from an EMBL/GenBank/DDBJ whole genome shotgun (WGS) entry which is preliminary data.</text>
</comment>
<dbReference type="OrthoDB" id="76732at2157"/>
<name>A0A166D0E1_9EURY</name>
<gene>
    <name evidence="1" type="ORF">MBFIL_07460</name>
</gene>
<dbReference type="RefSeq" id="WP_066971654.1">
    <property type="nucleotide sequence ID" value="NZ_LWMT01000112.1"/>
</dbReference>
<dbReference type="PATRIC" id="fig|55758.3.peg.833"/>
<sequence length="148" mass="17284">MSKDKKKKEDKFETIELVNDSVEFGEDQEVVIDLEDLGLDNLDFENLKSGKLTVDDLRKMDLKELGIEGADLDQLEAIGFELETQELEVPDIRIESEIFDMRLLIKKDYSDTLDLEERKKECIKDLFDFVGEFINTDEFVELMNSYDE</sequence>
<protein>
    <submittedName>
        <fullName evidence="1">Uncharacterized protein</fullName>
    </submittedName>
</protein>
<accession>A0A166D0E1</accession>
<dbReference type="Proteomes" id="UP000077066">
    <property type="component" value="Unassembled WGS sequence"/>
</dbReference>